<dbReference type="KEGG" id="spar:SPRG_02913"/>
<dbReference type="OMA" id="NYELFWR"/>
<dbReference type="PANTHER" id="PTHR12296:SF21">
    <property type="entry name" value="DENN DOMAIN-CONTAINING PROTEIN 3"/>
    <property type="match status" value="1"/>
</dbReference>
<dbReference type="VEuPathDB" id="FungiDB:SPRG_02913"/>
<keyword evidence="1" id="KW-0175">Coiled coil</keyword>
<evidence type="ECO:0000313" key="6">
    <source>
        <dbReference type="Proteomes" id="UP000030745"/>
    </source>
</evidence>
<sequence length="901" mass="100211">MNFLTAIKKPENLDSWLFGDDVADPRPPLAPTANRSTPASPAAADHRPSSASTKLAQAATMIQDKYKKMAKNNMNYKSISSTYPMPLSKKFRKYLRDKQRAETAMDEKQRRLLQLSEVSRLRAHAPKTTDDGNYHNVLLFLLELEQERDAARGTPSLLKLFDKYFTAKSECSISATLELTPELEEMVLASIQNDDIGWIGFRSIQRLAFKRLTREELPRFLKSTEYLEMLQVSEHTAAFVPLDRFLTNPRAAHYFLLFLMQQRQHFELYFWLHVEYVLKKCTSDVTLFWTLTHDLLKKASVDSSAIQAPTKASLADALRLQSKDAALAAFSVAQSEICLVLNASWYERFVKSPLYTLALSDKAAKTLLDSDSDSDDDDEHVNATKRRSTAVLRDSFSEYDSISDIPNSERPPLVHHVESEDSDSDDEAPVRLNLESIIRSTSLPDGLQVHYRPNYPLTPMVLREDLVSTPVIDAIVLFKTITTETSGTRLELSYVRKDKSPSLPPSPESQRKVSDLAKRIQPYFVPHGKLVSPAPEPDVLFPFVVLQNGDLGTLYCMCYTTYVARGDAEFIAQGVCVASPFPLIDGLRSIVARHLLDTPTPLLPDHVRRLYTLPAPSPTSAPLPAPSPNALLHRRHSGTLLDLPAPPRIDFGLAPLFATLSNALVLEVVANALLEHSILLLSSSLSALTLSAEAIRCLLAPFAWCHIYIPVLPKSLLSYLHCPTPILVGIHQSCATRDDLPLPSPSSCAIVVDLDRGTLEYLGPRKLQWPNMGLLDDATSPIRLVDAFATAKAQLDTLLVCPSALQLDAVGPRPSSVLPTTFPNADVRGVFYKLVANLLFDHTAASLVVGDATESVIIFDEHKFTALRPAYETPFIECLIRTQCFSEIISTHRLDARLEGH</sequence>
<dbReference type="InterPro" id="IPR051696">
    <property type="entry name" value="DENN_Domain_GEFs"/>
</dbReference>
<dbReference type="EMBL" id="KK583195">
    <property type="protein sequence ID" value="KDO32436.1"/>
    <property type="molecule type" value="Genomic_DNA"/>
</dbReference>
<evidence type="ECO:0000259" key="4">
    <source>
        <dbReference type="PROSITE" id="PS50211"/>
    </source>
</evidence>
<dbReference type="GO" id="GO:0031410">
    <property type="term" value="C:cytoplasmic vesicle"/>
    <property type="evidence" value="ECO:0007669"/>
    <property type="project" value="TreeGrafter"/>
</dbReference>
<dbReference type="SUPFAM" id="SSF48097">
    <property type="entry name" value="Regulator of G-protein signaling, RGS"/>
    <property type="match status" value="2"/>
</dbReference>
<dbReference type="GO" id="GO:0032483">
    <property type="term" value="P:regulation of Rab protein signal transduction"/>
    <property type="evidence" value="ECO:0007669"/>
    <property type="project" value="TreeGrafter"/>
</dbReference>
<dbReference type="InterPro" id="IPR016137">
    <property type="entry name" value="RGS"/>
</dbReference>
<organism evidence="5 6">
    <name type="scientific">Saprolegnia parasitica (strain CBS 223.65)</name>
    <dbReference type="NCBI Taxonomy" id="695850"/>
    <lineage>
        <taxon>Eukaryota</taxon>
        <taxon>Sar</taxon>
        <taxon>Stramenopiles</taxon>
        <taxon>Oomycota</taxon>
        <taxon>Saprolegniomycetes</taxon>
        <taxon>Saprolegniales</taxon>
        <taxon>Saprolegniaceae</taxon>
        <taxon>Saprolegnia</taxon>
    </lineage>
</organism>
<dbReference type="PANTHER" id="PTHR12296">
    <property type="entry name" value="DENN DOMAIN-CONTAINING PROTEIN 4"/>
    <property type="match status" value="1"/>
</dbReference>
<accession>A0A067D0Y1</accession>
<dbReference type="Pfam" id="PF00615">
    <property type="entry name" value="RGS"/>
    <property type="match status" value="1"/>
</dbReference>
<dbReference type="Proteomes" id="UP000030745">
    <property type="component" value="Unassembled WGS sequence"/>
</dbReference>
<evidence type="ECO:0000256" key="2">
    <source>
        <dbReference type="SAM" id="MobiDB-lite"/>
    </source>
</evidence>
<gene>
    <name evidence="5" type="ORF">SPRG_02913</name>
</gene>
<feature type="domain" description="RGS" evidence="3">
    <location>
        <begin position="241"/>
        <end position="359"/>
    </location>
</feature>
<dbReference type="AlphaFoldDB" id="A0A067D0Y1"/>
<evidence type="ECO:0000259" key="3">
    <source>
        <dbReference type="PROSITE" id="PS50132"/>
    </source>
</evidence>
<dbReference type="InterPro" id="IPR043153">
    <property type="entry name" value="DENN_C"/>
</dbReference>
<feature type="coiled-coil region" evidence="1">
    <location>
        <begin position="91"/>
        <end position="118"/>
    </location>
</feature>
<protein>
    <recommendedName>
        <fullName evidence="7">UDENN domain-containing protein</fullName>
    </recommendedName>
</protein>
<dbReference type="GeneID" id="24125449"/>
<keyword evidence="6" id="KW-1185">Reference proteome</keyword>
<dbReference type="SMART" id="SM00799">
    <property type="entry name" value="DENN"/>
    <property type="match status" value="1"/>
</dbReference>
<dbReference type="InterPro" id="IPR044926">
    <property type="entry name" value="RGS_subdomain_2"/>
</dbReference>
<dbReference type="RefSeq" id="XP_012196887.1">
    <property type="nucleotide sequence ID" value="XM_012341497.1"/>
</dbReference>
<dbReference type="InterPro" id="IPR036305">
    <property type="entry name" value="RGS_sf"/>
</dbReference>
<dbReference type="OrthoDB" id="74314at2759"/>
<feature type="domain" description="RGS" evidence="3">
    <location>
        <begin position="91"/>
        <end position="230"/>
    </location>
</feature>
<dbReference type="PROSITE" id="PS50211">
    <property type="entry name" value="DENN"/>
    <property type="match status" value="1"/>
</dbReference>
<feature type="region of interest" description="Disordered" evidence="2">
    <location>
        <begin position="17"/>
        <end position="53"/>
    </location>
</feature>
<feature type="region of interest" description="Disordered" evidence="2">
    <location>
        <begin position="402"/>
        <end position="428"/>
    </location>
</feature>
<feature type="domain" description="UDENN" evidence="4">
    <location>
        <begin position="474"/>
        <end position="900"/>
    </location>
</feature>
<dbReference type="Pfam" id="PF02141">
    <property type="entry name" value="DENN"/>
    <property type="match status" value="1"/>
</dbReference>
<dbReference type="InterPro" id="IPR037516">
    <property type="entry name" value="Tripartite_DENN"/>
</dbReference>
<evidence type="ECO:0008006" key="7">
    <source>
        <dbReference type="Google" id="ProtNLM"/>
    </source>
</evidence>
<dbReference type="InterPro" id="IPR001194">
    <property type="entry name" value="cDENN_dom"/>
</dbReference>
<dbReference type="PROSITE" id="PS50132">
    <property type="entry name" value="RGS"/>
    <property type="match status" value="2"/>
</dbReference>
<dbReference type="Gene3D" id="3.40.50.11500">
    <property type="match status" value="1"/>
</dbReference>
<dbReference type="Gene3D" id="1.10.167.10">
    <property type="entry name" value="Regulator of G-protein Signalling 4, domain 2"/>
    <property type="match status" value="2"/>
</dbReference>
<evidence type="ECO:0000313" key="5">
    <source>
        <dbReference type="EMBL" id="KDO32436.1"/>
    </source>
</evidence>
<evidence type="ECO:0000256" key="1">
    <source>
        <dbReference type="SAM" id="Coils"/>
    </source>
</evidence>
<name>A0A067D0Y1_SAPPC</name>
<proteinExistence type="predicted"/>
<reference evidence="5 6" key="1">
    <citation type="journal article" date="2013" name="PLoS Genet.">
        <title>Distinctive expansion of potential virulence genes in the genome of the oomycete fish pathogen Saprolegnia parasitica.</title>
        <authorList>
            <person name="Jiang R.H."/>
            <person name="de Bruijn I."/>
            <person name="Haas B.J."/>
            <person name="Belmonte R."/>
            <person name="Lobach L."/>
            <person name="Christie J."/>
            <person name="van den Ackerveken G."/>
            <person name="Bottin A."/>
            <person name="Bulone V."/>
            <person name="Diaz-Moreno S.M."/>
            <person name="Dumas B."/>
            <person name="Fan L."/>
            <person name="Gaulin E."/>
            <person name="Govers F."/>
            <person name="Grenville-Briggs L.J."/>
            <person name="Horner N.R."/>
            <person name="Levin J.Z."/>
            <person name="Mammella M."/>
            <person name="Meijer H.J."/>
            <person name="Morris P."/>
            <person name="Nusbaum C."/>
            <person name="Oome S."/>
            <person name="Phillips A.J."/>
            <person name="van Rooyen D."/>
            <person name="Rzeszutek E."/>
            <person name="Saraiva M."/>
            <person name="Secombes C.J."/>
            <person name="Seidl M.F."/>
            <person name="Snel B."/>
            <person name="Stassen J.H."/>
            <person name="Sykes S."/>
            <person name="Tripathy S."/>
            <person name="van den Berg H."/>
            <person name="Vega-Arreguin J.C."/>
            <person name="Wawra S."/>
            <person name="Young S.K."/>
            <person name="Zeng Q."/>
            <person name="Dieguez-Uribeondo J."/>
            <person name="Russ C."/>
            <person name="Tyler B.M."/>
            <person name="van West P."/>
        </authorList>
    </citation>
    <scope>NUCLEOTIDE SEQUENCE [LARGE SCALE GENOMIC DNA]</scope>
    <source>
        <strain evidence="5 6">CBS 223.65</strain>
    </source>
</reference>